<dbReference type="RefSeq" id="WP_278522477.1">
    <property type="nucleotide sequence ID" value="NZ_JADIIN010000032.1"/>
</dbReference>
<dbReference type="InterPro" id="IPR002829">
    <property type="entry name" value="DUF116"/>
</dbReference>
<sequence>MFSIFNDNFSKLELAKFDDNYSVDKCFDDSYSNDKCFDDSSSDDNRFNNSYFSNNLDYNLDYNLNNITYNLNIKNHLDYYQKIEEFTEIVLSKPRMFIEDIILDYKEFLTKNPVENVYIDSFFEEYILELLYFGVLWKLYIKNALNLDPFYQKILAKLSNLRNKKELIGSSYKVQIDEIRGILATKFLFNNNGNKNTNNTNNTDNNKDNNTDNNGNNKDINKVDVSESIENNEINLINLKIDLLLKYLEATGDYKESLKHLNIWKEFFLNKDENTLKSYFKSIMSFVSFFEDYAKKELHIYTSNVESFKESYLEYHLNNEDIIFCGRSELEYHINLFGAEVMNKIFQKSFKARKKRVLLLPTCMRIPKTHKCNAVNDKLGLRCTSCNNNCNIGEITKNLNGNYNYKDNNHEDYNYEDYNHEDNDCNDEIPVYIVSHSSSILSNLTNDDKTNVSIIGVACINNLIEGGWKISSHGIPPQCVILDYVGCKKHWTPKNIQTTINFNKLQNTV</sequence>
<protein>
    <submittedName>
        <fullName evidence="2">DUF116 domain-containing protein</fullName>
    </submittedName>
</protein>
<dbReference type="AlphaFoldDB" id="A0A843AB28"/>
<feature type="region of interest" description="Disordered" evidence="1">
    <location>
        <begin position="194"/>
        <end position="219"/>
    </location>
</feature>
<evidence type="ECO:0000313" key="3">
    <source>
        <dbReference type="Proteomes" id="UP000658733"/>
    </source>
</evidence>
<feature type="compositionally biased region" description="Low complexity" evidence="1">
    <location>
        <begin position="194"/>
        <end position="204"/>
    </location>
</feature>
<evidence type="ECO:0000256" key="1">
    <source>
        <dbReference type="SAM" id="MobiDB-lite"/>
    </source>
</evidence>
<dbReference type="Pfam" id="PF01976">
    <property type="entry name" value="DUF116"/>
    <property type="match status" value="2"/>
</dbReference>
<dbReference type="EMBL" id="JADIIN010000032">
    <property type="protein sequence ID" value="MBF4468577.1"/>
    <property type="molecule type" value="Genomic_DNA"/>
</dbReference>
<organism evidence="2 3">
    <name type="scientific">Methanobrevibacter arboriphilus</name>
    <dbReference type="NCBI Taxonomy" id="39441"/>
    <lineage>
        <taxon>Archaea</taxon>
        <taxon>Methanobacteriati</taxon>
        <taxon>Methanobacteriota</taxon>
        <taxon>Methanomada group</taxon>
        <taxon>Methanobacteria</taxon>
        <taxon>Methanobacteriales</taxon>
        <taxon>Methanobacteriaceae</taxon>
        <taxon>Methanobrevibacter</taxon>
    </lineage>
</organism>
<comment type="caution">
    <text evidence="2">The sequence shown here is derived from an EMBL/GenBank/DDBJ whole genome shotgun (WGS) entry which is preliminary data.</text>
</comment>
<accession>A0A843AB28</accession>
<reference evidence="2" key="1">
    <citation type="submission" date="2020-10" db="EMBL/GenBank/DDBJ databases">
        <title>Dehalococcoides mccartyi of a TCE/Cr reducing biochatode.</title>
        <authorList>
            <person name="Matturro B."/>
        </authorList>
    </citation>
    <scope>NUCLEOTIDE SEQUENCE</scope>
    <source>
        <strain evidence="2">Bin4</strain>
    </source>
</reference>
<evidence type="ECO:0000313" key="2">
    <source>
        <dbReference type="EMBL" id="MBF4468577.1"/>
    </source>
</evidence>
<proteinExistence type="predicted"/>
<dbReference type="Proteomes" id="UP000658733">
    <property type="component" value="Unassembled WGS sequence"/>
</dbReference>
<gene>
    <name evidence="2" type="ORF">ISP01_04165</name>
</gene>
<name>A0A843AB28_METAZ</name>